<dbReference type="InterPro" id="IPR036188">
    <property type="entry name" value="FAD/NAD-bd_sf"/>
</dbReference>
<keyword evidence="4" id="KW-0274">FAD</keyword>
<protein>
    <submittedName>
        <fullName evidence="7">GMC family oxidoreductase</fullName>
    </submittedName>
</protein>
<dbReference type="Pfam" id="PF05199">
    <property type="entry name" value="GMC_oxred_C"/>
    <property type="match status" value="1"/>
</dbReference>
<dbReference type="PANTHER" id="PTHR42784:SF1">
    <property type="entry name" value="PYRANOSE 2-OXIDASE"/>
    <property type="match status" value="1"/>
</dbReference>
<dbReference type="InterPro" id="IPR051473">
    <property type="entry name" value="P2Ox-like"/>
</dbReference>
<dbReference type="SUPFAM" id="SSF51905">
    <property type="entry name" value="FAD/NAD(P)-binding domain"/>
    <property type="match status" value="1"/>
</dbReference>
<dbReference type="Gene3D" id="3.50.50.60">
    <property type="entry name" value="FAD/NAD(P)-binding domain"/>
    <property type="match status" value="2"/>
</dbReference>
<proteinExistence type="inferred from homology"/>
<evidence type="ECO:0000256" key="3">
    <source>
        <dbReference type="ARBA" id="ARBA00022630"/>
    </source>
</evidence>
<keyword evidence="8" id="KW-1185">Reference proteome</keyword>
<dbReference type="PANTHER" id="PTHR42784">
    <property type="entry name" value="PYRANOSE 2-OXIDASE"/>
    <property type="match status" value="1"/>
</dbReference>
<reference evidence="7 8" key="1">
    <citation type="submission" date="2020-06" db="EMBL/GenBank/DDBJ databases">
        <title>Dyadobacter sandarakinus sp. nov., isolated from the soil of the Arctic Yellow River Station.</title>
        <authorList>
            <person name="Zhang Y."/>
            <person name="Peng F."/>
        </authorList>
    </citation>
    <scope>NUCLEOTIDE SEQUENCE [LARGE SCALE GENOMIC DNA]</scope>
    <source>
        <strain evidence="7 8">Q3-56</strain>
    </source>
</reference>
<dbReference type="Proteomes" id="UP000612680">
    <property type="component" value="Chromosome"/>
</dbReference>
<dbReference type="EMBL" id="CP056775">
    <property type="protein sequence ID" value="QRQ99459.1"/>
    <property type="molecule type" value="Genomic_DNA"/>
</dbReference>
<dbReference type="RefSeq" id="WP_204660222.1">
    <property type="nucleotide sequence ID" value="NZ_CP056775.1"/>
</dbReference>
<evidence type="ECO:0000256" key="1">
    <source>
        <dbReference type="ARBA" id="ARBA00001974"/>
    </source>
</evidence>
<organism evidence="7 8">
    <name type="scientific">Dyadobacter sandarakinus</name>
    <dbReference type="NCBI Taxonomy" id="2747268"/>
    <lineage>
        <taxon>Bacteria</taxon>
        <taxon>Pseudomonadati</taxon>
        <taxon>Bacteroidota</taxon>
        <taxon>Cytophagia</taxon>
        <taxon>Cytophagales</taxon>
        <taxon>Spirosomataceae</taxon>
        <taxon>Dyadobacter</taxon>
    </lineage>
</organism>
<dbReference type="InterPro" id="IPR007867">
    <property type="entry name" value="GMC_OxRtase_C"/>
</dbReference>
<keyword evidence="3" id="KW-0285">Flavoprotein</keyword>
<evidence type="ECO:0000256" key="5">
    <source>
        <dbReference type="ARBA" id="ARBA00023002"/>
    </source>
</evidence>
<evidence type="ECO:0000256" key="2">
    <source>
        <dbReference type="ARBA" id="ARBA00010790"/>
    </source>
</evidence>
<evidence type="ECO:0000256" key="4">
    <source>
        <dbReference type="ARBA" id="ARBA00022827"/>
    </source>
</evidence>
<evidence type="ECO:0000313" key="7">
    <source>
        <dbReference type="EMBL" id="QRQ99459.1"/>
    </source>
</evidence>
<comment type="similarity">
    <text evidence="2">Belongs to the GMC oxidoreductase family.</text>
</comment>
<feature type="domain" description="Glucose-methanol-choline oxidoreductase C-terminal" evidence="6">
    <location>
        <begin position="385"/>
        <end position="507"/>
    </location>
</feature>
<name>A0ABX7I0V1_9BACT</name>
<keyword evidence="5" id="KW-0560">Oxidoreductase</keyword>
<evidence type="ECO:0000259" key="6">
    <source>
        <dbReference type="Pfam" id="PF05199"/>
    </source>
</evidence>
<gene>
    <name evidence="7" type="ORF">HWI92_00300</name>
</gene>
<comment type="cofactor">
    <cofactor evidence="1">
        <name>FAD</name>
        <dbReference type="ChEBI" id="CHEBI:57692"/>
    </cofactor>
</comment>
<accession>A0ABX7I0V1</accession>
<sequence length="519" mass="58889">MIIDFNDDSAPLDFQADICIVGSGAASLAILTKLYNSNYKVLVVEAGGENVTDQNQELYNVIAPFHPFEGAHNGRFRVFGGSTTRWGGQSLPLDRIDFAQRDWLPNTGWPIAYDSVSKYYPDVDKFLNLDPTGYENDIFALLKEEPLPSIDELQFRFSKWSPLPNLREQYRKGITKSANVTLLKNANVTNIRLTDDHSQVDRIEFKNFTKKSGQVKAKKYVLACGGLENARILLASNKQQPLGVGNSRDLVGRFLQDHPRAEVGTLISSKKQQSYLNYFYLGKTRILPRFFFSDDFQKKHEILNTTAFVEFYTKEDDVFTIAKEIYRKQVRGTLSFEEFKMALRLVKNLPELLVIAKHYYINRKVYTPNARARLNVMTESQALPENHIELSKEVDALGMPKAIVKWKIDEKVRHTFLTCTELISDYLTSVGFGKIDVDDWLEQDGWEKNVRDSKHHIGTTRMAASPENGVVDENCRVFDHGNLYLAGSSVFPTSGQSNPTATLIALAFRLGDHFLASKI</sequence>
<evidence type="ECO:0000313" key="8">
    <source>
        <dbReference type="Proteomes" id="UP000612680"/>
    </source>
</evidence>